<keyword evidence="3" id="KW-1185">Reference proteome</keyword>
<evidence type="ECO:0000313" key="2">
    <source>
        <dbReference type="EMBL" id="GAA4140250.1"/>
    </source>
</evidence>
<dbReference type="EMBL" id="BAABDO010000032">
    <property type="protein sequence ID" value="GAA4140250.1"/>
    <property type="molecule type" value="Genomic_DNA"/>
</dbReference>
<dbReference type="Proteomes" id="UP001500266">
    <property type="component" value="Unassembled WGS sequence"/>
</dbReference>
<proteinExistence type="predicted"/>
<feature type="region of interest" description="Disordered" evidence="1">
    <location>
        <begin position="41"/>
        <end position="80"/>
    </location>
</feature>
<evidence type="ECO:0000256" key="1">
    <source>
        <dbReference type="SAM" id="MobiDB-lite"/>
    </source>
</evidence>
<comment type="caution">
    <text evidence="2">The sequence shown here is derived from an EMBL/GenBank/DDBJ whole genome shotgun (WGS) entry which is preliminary data.</text>
</comment>
<gene>
    <name evidence="2" type="ORF">GCM10022416_27230</name>
</gene>
<evidence type="ECO:0000313" key="3">
    <source>
        <dbReference type="Proteomes" id="UP001500266"/>
    </source>
</evidence>
<reference evidence="3" key="1">
    <citation type="journal article" date="2019" name="Int. J. Syst. Evol. Microbiol.">
        <title>The Global Catalogue of Microorganisms (GCM) 10K type strain sequencing project: providing services to taxonomists for standard genome sequencing and annotation.</title>
        <authorList>
            <consortium name="The Broad Institute Genomics Platform"/>
            <consortium name="The Broad Institute Genome Sequencing Center for Infectious Disease"/>
            <person name="Wu L."/>
            <person name="Ma J."/>
        </authorList>
    </citation>
    <scope>NUCLEOTIDE SEQUENCE [LARGE SCALE GENOMIC DNA]</scope>
    <source>
        <strain evidence="3">JCM 17316</strain>
    </source>
</reference>
<accession>A0ABP7YRH7</accession>
<protein>
    <submittedName>
        <fullName evidence="2">Uncharacterized protein</fullName>
    </submittedName>
</protein>
<organism evidence="2 3">
    <name type="scientific">Actinomadura keratinilytica</name>
    <dbReference type="NCBI Taxonomy" id="547461"/>
    <lineage>
        <taxon>Bacteria</taxon>
        <taxon>Bacillati</taxon>
        <taxon>Actinomycetota</taxon>
        <taxon>Actinomycetes</taxon>
        <taxon>Streptosporangiales</taxon>
        <taxon>Thermomonosporaceae</taxon>
        <taxon>Actinomadura</taxon>
    </lineage>
</organism>
<name>A0ABP7YRH7_9ACTN</name>
<sequence length="80" mass="8400">MARRSTQYAIVVLELQATSVSDRALTIPIFTARELSRGRGMSCGGKGHVLTKRDGDRLAGSVTGGERCPPATDPRSGAIA</sequence>